<evidence type="ECO:0000313" key="6">
    <source>
        <dbReference type="Proteomes" id="UP000824120"/>
    </source>
</evidence>
<comment type="caution">
    <text evidence="5">The sequence shown here is derived from an EMBL/GenBank/DDBJ whole genome shotgun (WGS) entry which is preliminary data.</text>
</comment>
<sequence length="50" mass="5886">MFRDVWDSITENSPKNPKEFKEELGVDYDEDVSVSFQSFAELMQHSKKLC</sequence>
<dbReference type="Proteomes" id="UP000824120">
    <property type="component" value="Chromosome 11"/>
</dbReference>
<evidence type="ECO:0000259" key="4">
    <source>
        <dbReference type="Pfam" id="PF18517"/>
    </source>
</evidence>
<keyword evidence="3" id="KW-0539">Nucleus</keyword>
<keyword evidence="6" id="KW-1185">Reference proteome</keyword>
<proteinExistence type="predicted"/>
<dbReference type="AlphaFoldDB" id="A0A9J5WQU9"/>
<evidence type="ECO:0000256" key="3">
    <source>
        <dbReference type="ARBA" id="ARBA00023242"/>
    </source>
</evidence>
<name>A0A9J5WQU9_SOLCO</name>
<feature type="domain" description="Leucine zipper with capping helix" evidence="4">
    <location>
        <begin position="1"/>
        <end position="32"/>
    </location>
</feature>
<dbReference type="GO" id="GO:0005634">
    <property type="term" value="C:nucleus"/>
    <property type="evidence" value="ECO:0007669"/>
    <property type="project" value="UniProtKB-SubCell"/>
</dbReference>
<accession>A0A9J5WQU9</accession>
<organism evidence="5 6">
    <name type="scientific">Solanum commersonii</name>
    <name type="common">Commerson's wild potato</name>
    <name type="synonym">Commerson's nightshade</name>
    <dbReference type="NCBI Taxonomy" id="4109"/>
    <lineage>
        <taxon>Eukaryota</taxon>
        <taxon>Viridiplantae</taxon>
        <taxon>Streptophyta</taxon>
        <taxon>Embryophyta</taxon>
        <taxon>Tracheophyta</taxon>
        <taxon>Spermatophyta</taxon>
        <taxon>Magnoliopsida</taxon>
        <taxon>eudicotyledons</taxon>
        <taxon>Gunneridae</taxon>
        <taxon>Pentapetalae</taxon>
        <taxon>asterids</taxon>
        <taxon>lamiids</taxon>
        <taxon>Solanales</taxon>
        <taxon>Solanaceae</taxon>
        <taxon>Solanoideae</taxon>
        <taxon>Solaneae</taxon>
        <taxon>Solanum</taxon>
    </lineage>
</organism>
<dbReference type="OrthoDB" id="272266at2759"/>
<dbReference type="EMBL" id="JACXVP010000011">
    <property type="protein sequence ID" value="KAG5578225.1"/>
    <property type="molecule type" value="Genomic_DNA"/>
</dbReference>
<dbReference type="InterPro" id="IPR040661">
    <property type="entry name" value="LZ3wCH"/>
</dbReference>
<comment type="subcellular location">
    <subcellularLocation>
        <location evidence="1">Nucleus</location>
    </subcellularLocation>
</comment>
<reference evidence="5 6" key="1">
    <citation type="submission" date="2020-09" db="EMBL/GenBank/DDBJ databases">
        <title>De no assembly of potato wild relative species, Solanum commersonii.</title>
        <authorList>
            <person name="Cho K."/>
        </authorList>
    </citation>
    <scope>NUCLEOTIDE SEQUENCE [LARGE SCALE GENOMIC DNA]</scope>
    <source>
        <strain evidence="5">LZ3.2</strain>
        <tissue evidence="5">Leaf</tissue>
    </source>
</reference>
<gene>
    <name evidence="5" type="ORF">H5410_058359</name>
</gene>
<evidence type="ECO:0000313" key="5">
    <source>
        <dbReference type="EMBL" id="KAG5578225.1"/>
    </source>
</evidence>
<evidence type="ECO:0000256" key="2">
    <source>
        <dbReference type="ARBA" id="ARBA00023054"/>
    </source>
</evidence>
<evidence type="ECO:0000256" key="1">
    <source>
        <dbReference type="ARBA" id="ARBA00004123"/>
    </source>
</evidence>
<protein>
    <recommendedName>
        <fullName evidence="4">Leucine zipper with capping helix domain-containing protein</fullName>
    </recommendedName>
</protein>
<dbReference type="Pfam" id="PF18517">
    <property type="entry name" value="LZ3wCH"/>
    <property type="match status" value="1"/>
</dbReference>
<keyword evidence="2" id="KW-0175">Coiled coil</keyword>